<reference evidence="1" key="1">
    <citation type="submission" date="2021-02" db="EMBL/GenBank/DDBJ databases">
        <authorList>
            <person name="Nieuwenhuis M."/>
            <person name="Van De Peppel L.J.J."/>
        </authorList>
    </citation>
    <scope>NUCLEOTIDE SEQUENCE</scope>
    <source>
        <strain evidence="1">D49</strain>
    </source>
</reference>
<organism evidence="1 2">
    <name type="scientific">Sphagnurus paluster</name>
    <dbReference type="NCBI Taxonomy" id="117069"/>
    <lineage>
        <taxon>Eukaryota</taxon>
        <taxon>Fungi</taxon>
        <taxon>Dikarya</taxon>
        <taxon>Basidiomycota</taxon>
        <taxon>Agaricomycotina</taxon>
        <taxon>Agaricomycetes</taxon>
        <taxon>Agaricomycetidae</taxon>
        <taxon>Agaricales</taxon>
        <taxon>Tricholomatineae</taxon>
        <taxon>Lyophyllaceae</taxon>
        <taxon>Sphagnurus</taxon>
    </lineage>
</organism>
<gene>
    <name evidence="1" type="ORF">H0H81_008410</name>
</gene>
<dbReference type="AlphaFoldDB" id="A0A9P7K344"/>
<proteinExistence type="predicted"/>
<protein>
    <submittedName>
        <fullName evidence="1">Uncharacterized protein</fullName>
    </submittedName>
</protein>
<dbReference type="Proteomes" id="UP000717328">
    <property type="component" value="Unassembled WGS sequence"/>
</dbReference>
<keyword evidence="2" id="KW-1185">Reference proteome</keyword>
<dbReference type="EMBL" id="JABCKI010005947">
    <property type="protein sequence ID" value="KAG5636326.1"/>
    <property type="molecule type" value="Genomic_DNA"/>
</dbReference>
<name>A0A9P7K344_9AGAR</name>
<accession>A0A9P7K344</accession>
<comment type="caution">
    <text evidence="1">The sequence shown here is derived from an EMBL/GenBank/DDBJ whole genome shotgun (WGS) entry which is preliminary data.</text>
</comment>
<evidence type="ECO:0000313" key="1">
    <source>
        <dbReference type="EMBL" id="KAG5636326.1"/>
    </source>
</evidence>
<reference evidence="1" key="2">
    <citation type="submission" date="2021-10" db="EMBL/GenBank/DDBJ databases">
        <title>Phylogenomics reveals ancestral predisposition of the termite-cultivated fungus Termitomyces towards a domesticated lifestyle.</title>
        <authorList>
            <person name="Auxier B."/>
            <person name="Grum-Grzhimaylo A."/>
            <person name="Cardenas M.E."/>
            <person name="Lodge J.D."/>
            <person name="Laessoe T."/>
            <person name="Pedersen O."/>
            <person name="Smith M.E."/>
            <person name="Kuyper T.W."/>
            <person name="Franco-Molano E.A."/>
            <person name="Baroni T.J."/>
            <person name="Aanen D.K."/>
        </authorList>
    </citation>
    <scope>NUCLEOTIDE SEQUENCE</scope>
    <source>
        <strain evidence="1">D49</strain>
    </source>
</reference>
<evidence type="ECO:0000313" key="2">
    <source>
        <dbReference type="Proteomes" id="UP000717328"/>
    </source>
</evidence>
<sequence length="71" mass="7907">MDIRSFLVSLHRYGPLAHSILPFTLAKKRQMLMLLSHMQSSLQQLQAVSSAGVKTQIVITLICELTRPTTG</sequence>